<dbReference type="KEGG" id="sci:B446_35215"/>
<keyword evidence="3" id="KW-1185">Reference proteome</keyword>
<dbReference type="EMBL" id="CP006259">
    <property type="protein sequence ID" value="AGS66859.1"/>
    <property type="molecule type" value="Genomic_DNA"/>
</dbReference>
<evidence type="ECO:0000313" key="1">
    <source>
        <dbReference type="EMBL" id="AGS66859.1"/>
    </source>
</evidence>
<reference evidence="1 3" key="2">
    <citation type="journal article" date="2013" name="J. Biotechnol.">
        <title>Complete genome sequence of the kirromycin producer Streptomyces collinus Tu 365 consisting of a linear chromosome and two linear plasmids.</title>
        <authorList>
            <person name="Ruckert C."/>
            <person name="Szczepanowski R."/>
            <person name="Albersmeier A."/>
            <person name="Goesmann A."/>
            <person name="Iftime D."/>
            <person name="Musiol E.M."/>
            <person name="Blin K."/>
            <person name="Wohlleben W."/>
            <person name="Puhler A."/>
            <person name="Kalinowski J."/>
            <person name="Weber T."/>
        </authorList>
    </citation>
    <scope>NUCLEOTIDE SEQUENCE [LARGE SCALE GENOMIC DNA]</scope>
    <source>
        <strain evidence="3">DSM 40733 / Tue 365</strain>
        <strain evidence="1">Tu 365</strain>
    </source>
</reference>
<dbReference type="AlphaFoldDB" id="S5UUU9"/>
<dbReference type="KEGG" id="sci:B446_00075"/>
<name>S5UUU9_STRC3</name>
<dbReference type="HOGENOM" id="CLU_2107563_0_0_11"/>
<reference evidence="1" key="3">
    <citation type="submission" date="2015-08" db="EMBL/GenBank/DDBJ databases">
        <authorList>
            <person name="Weber T."/>
            <person name="Iftime D."/>
        </authorList>
    </citation>
    <scope>NUCLEOTIDE SEQUENCE</scope>
    <source>
        <strain evidence="1">Tu 365</strain>
    </source>
</reference>
<sequence length="115" mass="12770">MGVEGTEAVYPDGTSDLVCALARHVGPGRSYDDLALLAFFSGASVPEITLKTALARVYFTHRVRHEEHVEHVQAQVPPLWAAEMNSEYERAEAEAKITLAGNDRAIRQMRRPPVR</sequence>
<accession>S5UUU9</accession>
<protein>
    <submittedName>
        <fullName evidence="1">Uncharacterized protein</fullName>
    </submittedName>
</protein>
<dbReference type="Proteomes" id="UP000015423">
    <property type="component" value="Chromosome"/>
</dbReference>
<proteinExistence type="predicted"/>
<dbReference type="RefSeq" id="WP_020937346.1">
    <property type="nucleotide sequence ID" value="NC_021985.1"/>
</dbReference>
<dbReference type="EMBL" id="CP006259">
    <property type="protein sequence ID" value="AGS73835.1"/>
    <property type="molecule type" value="Genomic_DNA"/>
</dbReference>
<evidence type="ECO:0000313" key="3">
    <source>
        <dbReference type="Proteomes" id="UP000015423"/>
    </source>
</evidence>
<gene>
    <name evidence="1" type="ORF">B446_00075</name>
    <name evidence="2" type="ORF">B446_35215</name>
</gene>
<reference evidence="3" key="1">
    <citation type="submission" date="2012-10" db="EMBL/GenBank/DDBJ databases">
        <title>The complete genome sequence of Streptomyces collinus Tu 365.</title>
        <authorList>
            <person name="Ruckert C."/>
            <person name="Szczepanowski R."/>
            <person name="Goesmann A."/>
            <person name="Pross E.K."/>
            <person name="Musiol E.M."/>
            <person name="Blin K."/>
            <person name="Wohlleben W."/>
            <person name="Puhler A."/>
            <person name="Weber T."/>
            <person name="Kalinowski J."/>
        </authorList>
    </citation>
    <scope>NUCLEOTIDE SEQUENCE [LARGE SCALE GENOMIC DNA]</scope>
    <source>
        <strain evidence="3">DSM 40733 / Tue 365</strain>
    </source>
</reference>
<evidence type="ECO:0000313" key="2">
    <source>
        <dbReference type="EMBL" id="AGS73835.1"/>
    </source>
</evidence>
<organism evidence="1 3">
    <name type="scientific">Streptomyces collinus (strain DSM 40733 / Tue 365)</name>
    <dbReference type="NCBI Taxonomy" id="1214242"/>
    <lineage>
        <taxon>Bacteria</taxon>
        <taxon>Bacillati</taxon>
        <taxon>Actinomycetota</taxon>
        <taxon>Actinomycetes</taxon>
        <taxon>Kitasatosporales</taxon>
        <taxon>Streptomycetaceae</taxon>
        <taxon>Streptomyces</taxon>
    </lineage>
</organism>